<dbReference type="PANTHER" id="PTHR43884:SF20">
    <property type="entry name" value="ACYL-COA DEHYDROGENASE FADE28"/>
    <property type="match status" value="1"/>
</dbReference>
<dbReference type="InterPro" id="IPR009075">
    <property type="entry name" value="AcylCo_DH/oxidase_C"/>
</dbReference>
<evidence type="ECO:0000256" key="5">
    <source>
        <dbReference type="ARBA" id="ARBA00023002"/>
    </source>
</evidence>
<dbReference type="Pfam" id="PF02771">
    <property type="entry name" value="Acyl-CoA_dh_N"/>
    <property type="match status" value="1"/>
</dbReference>
<protein>
    <submittedName>
        <fullName evidence="8">Acyl-CoA dehydrogenase family protein</fullName>
    </submittedName>
</protein>
<reference evidence="9" key="1">
    <citation type="journal article" date="2019" name="Int. J. Syst. Evol. Microbiol.">
        <title>The Global Catalogue of Microorganisms (GCM) 10K type strain sequencing project: providing services to taxonomists for standard genome sequencing and annotation.</title>
        <authorList>
            <consortium name="The Broad Institute Genomics Platform"/>
            <consortium name="The Broad Institute Genome Sequencing Center for Infectious Disease"/>
            <person name="Wu L."/>
            <person name="Ma J."/>
        </authorList>
    </citation>
    <scope>NUCLEOTIDE SEQUENCE [LARGE SCALE GENOMIC DNA]</scope>
    <source>
        <strain evidence="9">JCM 18298</strain>
    </source>
</reference>
<dbReference type="Gene3D" id="1.10.540.10">
    <property type="entry name" value="Acyl-CoA dehydrogenase/oxidase, N-terminal domain"/>
    <property type="match status" value="1"/>
</dbReference>
<dbReference type="InterPro" id="IPR009100">
    <property type="entry name" value="AcylCoA_DH/oxidase_NM_dom_sf"/>
</dbReference>
<dbReference type="RefSeq" id="WP_345497226.1">
    <property type="nucleotide sequence ID" value="NZ_BAABJM010000004.1"/>
</dbReference>
<keyword evidence="3" id="KW-0285">Flavoprotein</keyword>
<dbReference type="InterPro" id="IPR013786">
    <property type="entry name" value="AcylCoA_DH/ox_N"/>
</dbReference>
<dbReference type="EMBL" id="BAABJM010000004">
    <property type="protein sequence ID" value="GAA5060279.1"/>
    <property type="molecule type" value="Genomic_DNA"/>
</dbReference>
<name>A0ABP9KKE4_9NOCA</name>
<evidence type="ECO:0000256" key="2">
    <source>
        <dbReference type="ARBA" id="ARBA00009347"/>
    </source>
</evidence>
<evidence type="ECO:0000313" key="9">
    <source>
        <dbReference type="Proteomes" id="UP001500603"/>
    </source>
</evidence>
<organism evidence="8 9">
    <name type="scientific">Nocardia callitridis</name>
    <dbReference type="NCBI Taxonomy" id="648753"/>
    <lineage>
        <taxon>Bacteria</taxon>
        <taxon>Bacillati</taxon>
        <taxon>Actinomycetota</taxon>
        <taxon>Actinomycetes</taxon>
        <taxon>Mycobacteriales</taxon>
        <taxon>Nocardiaceae</taxon>
        <taxon>Nocardia</taxon>
    </lineage>
</organism>
<comment type="caution">
    <text evidence="8">The sequence shown here is derived from an EMBL/GenBank/DDBJ whole genome shotgun (WGS) entry which is preliminary data.</text>
</comment>
<dbReference type="Pfam" id="PF00441">
    <property type="entry name" value="Acyl-CoA_dh_1"/>
    <property type="match status" value="1"/>
</dbReference>
<evidence type="ECO:0000256" key="3">
    <source>
        <dbReference type="ARBA" id="ARBA00022630"/>
    </source>
</evidence>
<dbReference type="SUPFAM" id="SSF56645">
    <property type="entry name" value="Acyl-CoA dehydrogenase NM domain-like"/>
    <property type="match status" value="1"/>
</dbReference>
<evidence type="ECO:0000259" key="6">
    <source>
        <dbReference type="Pfam" id="PF00441"/>
    </source>
</evidence>
<dbReference type="InterPro" id="IPR037069">
    <property type="entry name" value="AcylCoA_DH/ox_N_sf"/>
</dbReference>
<sequence length="354" mass="37653">MAGGFDEFHPQLRAVARSMLAASAGSEVDPRSIVDSGWLGLEAPESLGGAGATFAETAVVLREVGRAAADTRYPSIAVSALGALGVLEPSTERDRLLRDTVSGETTTCLVVDGEAMADSGFRVKSDTTGLVVDGAADFVADAVCADRLLVVAVDADGSPVIAEFDRDTPGLVVAPTTVLDSTRRFGRVVADSARPRSVSRFHGDPWRRVRTLHDRAAVAVACDSLGLSEAMLEATVTYARTRQQFGRPIGSFQAVKHACADMLVRVRVAEKLVAAAVRELAEEQRPYADVTVAMAKSYACASAVEVVGKAMQLHGGIGYTWDADLHVYLKRATLNRALFGTPRGYRARLAARYR</sequence>
<keyword evidence="9" id="KW-1185">Reference proteome</keyword>
<dbReference type="InterPro" id="IPR036250">
    <property type="entry name" value="AcylCo_DH-like_C"/>
</dbReference>
<feature type="domain" description="Acyl-CoA dehydrogenase/oxidase C-terminal" evidence="6">
    <location>
        <begin position="206"/>
        <end position="343"/>
    </location>
</feature>
<comment type="cofactor">
    <cofactor evidence="1">
        <name>FAD</name>
        <dbReference type="ChEBI" id="CHEBI:57692"/>
    </cofactor>
</comment>
<feature type="domain" description="Acyl-CoA dehydrogenase/oxidase N-terminal" evidence="7">
    <location>
        <begin position="32"/>
        <end position="103"/>
    </location>
</feature>
<evidence type="ECO:0000256" key="1">
    <source>
        <dbReference type="ARBA" id="ARBA00001974"/>
    </source>
</evidence>
<accession>A0ABP9KKE4</accession>
<comment type="similarity">
    <text evidence="2">Belongs to the acyl-CoA dehydrogenase family.</text>
</comment>
<keyword evidence="4" id="KW-0274">FAD</keyword>
<gene>
    <name evidence="8" type="ORF">GCM10023318_41520</name>
</gene>
<dbReference type="Gene3D" id="1.20.140.10">
    <property type="entry name" value="Butyryl-CoA Dehydrogenase, subunit A, domain 3"/>
    <property type="match status" value="1"/>
</dbReference>
<evidence type="ECO:0000313" key="8">
    <source>
        <dbReference type="EMBL" id="GAA5060279.1"/>
    </source>
</evidence>
<evidence type="ECO:0000259" key="7">
    <source>
        <dbReference type="Pfam" id="PF02771"/>
    </source>
</evidence>
<dbReference type="PANTHER" id="PTHR43884">
    <property type="entry name" value="ACYL-COA DEHYDROGENASE"/>
    <property type="match status" value="1"/>
</dbReference>
<evidence type="ECO:0000256" key="4">
    <source>
        <dbReference type="ARBA" id="ARBA00022827"/>
    </source>
</evidence>
<dbReference type="Proteomes" id="UP001500603">
    <property type="component" value="Unassembled WGS sequence"/>
</dbReference>
<keyword evidence="5" id="KW-0560">Oxidoreductase</keyword>
<dbReference type="SUPFAM" id="SSF47203">
    <property type="entry name" value="Acyl-CoA dehydrogenase C-terminal domain-like"/>
    <property type="match status" value="1"/>
</dbReference>
<proteinExistence type="inferred from homology"/>